<protein>
    <submittedName>
        <fullName evidence="3">N-acetylmuramoyl-L-alanine amidase</fullName>
    </submittedName>
</protein>
<dbReference type="EMBL" id="JAODBU010000002">
    <property type="protein sequence ID" value="MCT7397636.1"/>
    <property type="molecule type" value="Genomic_DNA"/>
</dbReference>
<dbReference type="Gene3D" id="3.40.630.40">
    <property type="entry name" value="Zn-dependent exopeptidases"/>
    <property type="match status" value="1"/>
</dbReference>
<dbReference type="SMART" id="SM00646">
    <property type="entry name" value="Ami_3"/>
    <property type="match status" value="1"/>
</dbReference>
<evidence type="ECO:0000313" key="3">
    <source>
        <dbReference type="EMBL" id="MCT7397636.1"/>
    </source>
</evidence>
<dbReference type="CDD" id="cd02696">
    <property type="entry name" value="MurNAc-LAA"/>
    <property type="match status" value="1"/>
</dbReference>
<dbReference type="PANTHER" id="PTHR30404">
    <property type="entry name" value="N-ACETYLMURAMOYL-L-ALANINE AMIDASE"/>
    <property type="match status" value="1"/>
</dbReference>
<organism evidence="3 4">
    <name type="scientific">Eubacterium album</name>
    <dbReference type="NCBI Taxonomy" id="2978477"/>
    <lineage>
        <taxon>Bacteria</taxon>
        <taxon>Bacillati</taxon>
        <taxon>Bacillota</taxon>
        <taxon>Clostridia</taxon>
        <taxon>Eubacteriales</taxon>
        <taxon>Eubacteriaceae</taxon>
        <taxon>Eubacterium</taxon>
    </lineage>
</organism>
<dbReference type="PANTHER" id="PTHR30404:SF0">
    <property type="entry name" value="N-ACETYLMURAMOYL-L-ALANINE AMIDASE AMIC"/>
    <property type="match status" value="1"/>
</dbReference>
<name>A0ABT2LYE5_9FIRM</name>
<dbReference type="RefSeq" id="WP_117910667.1">
    <property type="nucleotide sequence ID" value="NZ_JAODBU010000002.1"/>
</dbReference>
<proteinExistence type="predicted"/>
<evidence type="ECO:0000256" key="1">
    <source>
        <dbReference type="ARBA" id="ARBA00022801"/>
    </source>
</evidence>
<dbReference type="InterPro" id="IPR007730">
    <property type="entry name" value="SPOR-like_dom"/>
</dbReference>
<dbReference type="Gene3D" id="3.30.70.1070">
    <property type="entry name" value="Sporulation related repeat"/>
    <property type="match status" value="1"/>
</dbReference>
<dbReference type="SUPFAM" id="SSF110997">
    <property type="entry name" value="Sporulation related repeat"/>
    <property type="match status" value="1"/>
</dbReference>
<reference evidence="3" key="1">
    <citation type="submission" date="2022-09" db="EMBL/GenBank/DDBJ databases">
        <title>Eubacterium sp. LFL-14 isolated from human feces.</title>
        <authorList>
            <person name="Liu F."/>
        </authorList>
    </citation>
    <scope>NUCLEOTIDE SEQUENCE</scope>
    <source>
        <strain evidence="3">LFL-14</strain>
    </source>
</reference>
<dbReference type="Pfam" id="PF01520">
    <property type="entry name" value="Amidase_3"/>
    <property type="match status" value="1"/>
</dbReference>
<dbReference type="Proteomes" id="UP001431199">
    <property type="component" value="Unassembled WGS sequence"/>
</dbReference>
<evidence type="ECO:0000259" key="2">
    <source>
        <dbReference type="PROSITE" id="PS51724"/>
    </source>
</evidence>
<accession>A0ABT2LYE5</accession>
<keyword evidence="4" id="KW-1185">Reference proteome</keyword>
<evidence type="ECO:0000313" key="4">
    <source>
        <dbReference type="Proteomes" id="UP001431199"/>
    </source>
</evidence>
<sequence>MAYKIMLDPGHGGTDPGAVYEGRQEKDDALRLATAVGEILRNNGYDVEFTRTSDVYDTPFEKATKANNTGADLFVSFHRNSAPTANQYSGVQSLVYDDSGLKSQLARNINANLTKIGFEDKGVVERPNLVVLKRTKMPAVLIEAGFINSDSDNKLFDEKFYEIANAIACAIMETLENYDTKDADGNTYTVQVGAFRNRQLANNMAYKLRQQGYPADVIFENGLYKVQVGVFDDIDNAAMMEMNLRNVGYNTFIPRRY</sequence>
<dbReference type="SUPFAM" id="SSF53187">
    <property type="entry name" value="Zn-dependent exopeptidases"/>
    <property type="match status" value="1"/>
</dbReference>
<comment type="caution">
    <text evidence="3">The sequence shown here is derived from an EMBL/GenBank/DDBJ whole genome shotgun (WGS) entry which is preliminary data.</text>
</comment>
<keyword evidence="1" id="KW-0378">Hydrolase</keyword>
<dbReference type="Pfam" id="PF05036">
    <property type="entry name" value="SPOR"/>
    <property type="match status" value="1"/>
</dbReference>
<dbReference type="InterPro" id="IPR050695">
    <property type="entry name" value="N-acetylmuramoyl_amidase_3"/>
</dbReference>
<dbReference type="InterPro" id="IPR002508">
    <property type="entry name" value="MurNAc-LAA_cat"/>
</dbReference>
<gene>
    <name evidence="3" type="ORF">N5B56_00875</name>
</gene>
<feature type="domain" description="SPOR" evidence="2">
    <location>
        <begin position="182"/>
        <end position="256"/>
    </location>
</feature>
<dbReference type="PROSITE" id="PS51724">
    <property type="entry name" value="SPOR"/>
    <property type="match status" value="1"/>
</dbReference>
<dbReference type="InterPro" id="IPR036680">
    <property type="entry name" value="SPOR-like_sf"/>
</dbReference>